<evidence type="ECO:0000313" key="2">
    <source>
        <dbReference type="EMBL" id="MBD5781330.1"/>
    </source>
</evidence>
<organism evidence="2 3">
    <name type="scientific">Pelagicoccus enzymogenes</name>
    <dbReference type="NCBI Taxonomy" id="2773457"/>
    <lineage>
        <taxon>Bacteria</taxon>
        <taxon>Pseudomonadati</taxon>
        <taxon>Verrucomicrobiota</taxon>
        <taxon>Opitutia</taxon>
        <taxon>Puniceicoccales</taxon>
        <taxon>Pelagicoccaceae</taxon>
        <taxon>Pelagicoccus</taxon>
    </lineage>
</organism>
<name>A0A927FBH0_9BACT</name>
<keyword evidence="3" id="KW-1185">Reference proteome</keyword>
<dbReference type="Pfam" id="PF04371">
    <property type="entry name" value="PAD_porph"/>
    <property type="match status" value="1"/>
</dbReference>
<reference evidence="2" key="1">
    <citation type="submission" date="2020-09" db="EMBL/GenBank/DDBJ databases">
        <title>Pelagicoccus enzymogenes sp. nov. with an EPS production, isolated from marine sediment.</title>
        <authorList>
            <person name="Feng X."/>
        </authorList>
    </citation>
    <scope>NUCLEOTIDE SEQUENCE</scope>
    <source>
        <strain evidence="2">NFK12</strain>
    </source>
</reference>
<sequence>MKKQVLLSFLAGALLAGTIVSIISLQKGNLAEEPSPSSSPRFVSQAELGIWEQIAAQNDSILHAATPPPRIERMVAPWEPSEAIILSMQLEIMLNEPELAELYIEILSKVLPHTDAIALYHRSDRPLVSRFVSLAEKDSRIGDLVERIEFVPSEIGSPWIRDYGPLFGYDRSGKLILFDTAYIDPRIQFSNILNARTSPDPSDVQRIEAGIYADVENLRGSDISPSILAGHLQVNRSLPTLLVRPPLLLAGGDFQLLDSRTAFVSQSTLEANGGRTDFLESLFRKYLGIQNVHYLAPFPGETIEHLDFVMQILDSQTILVAKPPEFEDREITSFKLLKREAAQRMTRNKAYLQKHFPKARLLPVPTPPPLLPSEADLLEAAFTDALILLAEEAGIEGEEVIVEKRNERGQLTRTLHEAIALRIRKDLPSVRSLSLAQDQKTIVSHYMGEPYENLRRATSEPLTHYRSYLNSLQIVLPNGKELILIPRYDPLPGDDPKVFERMEAETLAAYRIARPQAQLEWINCSNIIDRMGAVHCMTLTLPQHRP</sequence>
<dbReference type="Gene3D" id="3.75.10.10">
    <property type="entry name" value="L-arginine/glycine Amidinotransferase, Chain A"/>
    <property type="match status" value="1"/>
</dbReference>
<proteinExistence type="predicted"/>
<dbReference type="InterPro" id="IPR007466">
    <property type="entry name" value="Peptidyl-Arg-deiminase_porph"/>
</dbReference>
<comment type="caution">
    <text evidence="2">The sequence shown here is derived from an EMBL/GenBank/DDBJ whole genome shotgun (WGS) entry which is preliminary data.</text>
</comment>
<dbReference type="EMBL" id="JACYFG010000040">
    <property type="protein sequence ID" value="MBD5781330.1"/>
    <property type="molecule type" value="Genomic_DNA"/>
</dbReference>
<dbReference type="GO" id="GO:0009446">
    <property type="term" value="P:putrescine biosynthetic process"/>
    <property type="evidence" value="ECO:0007669"/>
    <property type="project" value="InterPro"/>
</dbReference>
<dbReference type="AlphaFoldDB" id="A0A927FBH0"/>
<accession>A0A927FBH0</accession>
<dbReference type="GO" id="GO:0004668">
    <property type="term" value="F:protein-arginine deiminase activity"/>
    <property type="evidence" value="ECO:0007669"/>
    <property type="project" value="InterPro"/>
</dbReference>
<evidence type="ECO:0000256" key="1">
    <source>
        <dbReference type="ARBA" id="ARBA00022801"/>
    </source>
</evidence>
<protein>
    <submittedName>
        <fullName evidence="2">Agmatine deiminase family protein</fullName>
    </submittedName>
</protein>
<dbReference type="SUPFAM" id="SSF55909">
    <property type="entry name" value="Pentein"/>
    <property type="match status" value="2"/>
</dbReference>
<dbReference type="RefSeq" id="WP_191618428.1">
    <property type="nucleotide sequence ID" value="NZ_JACYFG010000040.1"/>
</dbReference>
<evidence type="ECO:0000313" key="3">
    <source>
        <dbReference type="Proteomes" id="UP000622317"/>
    </source>
</evidence>
<gene>
    <name evidence="2" type="ORF">IEN85_17650</name>
</gene>
<dbReference type="Proteomes" id="UP000622317">
    <property type="component" value="Unassembled WGS sequence"/>
</dbReference>
<keyword evidence="1" id="KW-0378">Hydrolase</keyword>